<evidence type="ECO:0000256" key="1">
    <source>
        <dbReference type="SAM" id="MobiDB-lite"/>
    </source>
</evidence>
<feature type="region of interest" description="Disordered" evidence="1">
    <location>
        <begin position="70"/>
        <end position="97"/>
    </location>
</feature>
<name>A0A448WAJ1_9PLAT</name>
<protein>
    <submittedName>
        <fullName evidence="2">Uncharacterized protein</fullName>
    </submittedName>
</protein>
<sequence length="97" mass="10417">MGGQQAVEKLRDDIKQLQNRLSMSALDSSTPQLNTSTNSSFLSLNCHSNALENQVKSFPARLSNNIKNSLCSHSGTSEARQTLSLSGVCNSSDISSK</sequence>
<dbReference type="Proteomes" id="UP000784294">
    <property type="component" value="Unassembled WGS sequence"/>
</dbReference>
<accession>A0A448WAJ1</accession>
<evidence type="ECO:0000313" key="3">
    <source>
        <dbReference type="Proteomes" id="UP000784294"/>
    </source>
</evidence>
<dbReference type="AlphaFoldDB" id="A0A448WAJ1"/>
<organism evidence="2 3">
    <name type="scientific">Protopolystoma xenopodis</name>
    <dbReference type="NCBI Taxonomy" id="117903"/>
    <lineage>
        <taxon>Eukaryota</taxon>
        <taxon>Metazoa</taxon>
        <taxon>Spiralia</taxon>
        <taxon>Lophotrochozoa</taxon>
        <taxon>Platyhelminthes</taxon>
        <taxon>Monogenea</taxon>
        <taxon>Polyopisthocotylea</taxon>
        <taxon>Polystomatidea</taxon>
        <taxon>Polystomatidae</taxon>
        <taxon>Protopolystoma</taxon>
    </lineage>
</organism>
<keyword evidence="3" id="KW-1185">Reference proteome</keyword>
<proteinExistence type="predicted"/>
<reference evidence="2" key="1">
    <citation type="submission" date="2018-11" db="EMBL/GenBank/DDBJ databases">
        <authorList>
            <consortium name="Pathogen Informatics"/>
        </authorList>
    </citation>
    <scope>NUCLEOTIDE SEQUENCE</scope>
</reference>
<comment type="caution">
    <text evidence="2">The sequence shown here is derived from an EMBL/GenBank/DDBJ whole genome shotgun (WGS) entry which is preliminary data.</text>
</comment>
<dbReference type="EMBL" id="CAAALY010000670">
    <property type="protein sequence ID" value="VEL06936.1"/>
    <property type="molecule type" value="Genomic_DNA"/>
</dbReference>
<evidence type="ECO:0000313" key="2">
    <source>
        <dbReference type="EMBL" id="VEL06936.1"/>
    </source>
</evidence>
<gene>
    <name evidence="2" type="ORF">PXEA_LOCUS376</name>
</gene>